<dbReference type="SUPFAM" id="SSF57850">
    <property type="entry name" value="RING/U-box"/>
    <property type="match status" value="1"/>
</dbReference>
<dbReference type="GO" id="GO:0016567">
    <property type="term" value="P:protein ubiquitination"/>
    <property type="evidence" value="ECO:0007669"/>
    <property type="project" value="TreeGrafter"/>
</dbReference>
<evidence type="ECO:0000256" key="1">
    <source>
        <dbReference type="ARBA" id="ARBA00022723"/>
    </source>
</evidence>
<dbReference type="PANTHER" id="PTHR45969:SF69">
    <property type="entry name" value="FINGER DOMAIN PROTEIN, PUTATIVE (AFU_ORTHOLOGUE AFUA_3G12190)-RELATED"/>
    <property type="match status" value="1"/>
</dbReference>
<dbReference type="PANTHER" id="PTHR45969">
    <property type="entry name" value="RING ZINC FINGER PROTEIN-RELATED"/>
    <property type="match status" value="1"/>
</dbReference>
<protein>
    <submittedName>
        <fullName evidence="6">Ring finger domain</fullName>
    </submittedName>
</protein>
<feature type="domain" description="RING-type" evidence="5">
    <location>
        <begin position="37"/>
        <end position="83"/>
    </location>
</feature>
<dbReference type="Proteomes" id="UP000717585">
    <property type="component" value="Unassembled WGS sequence"/>
</dbReference>
<dbReference type="Pfam" id="PF13639">
    <property type="entry name" value="zf-RING_2"/>
    <property type="match status" value="1"/>
</dbReference>
<name>A0A8J6B7B2_9EUKA</name>
<dbReference type="InterPro" id="IPR001841">
    <property type="entry name" value="Znf_RING"/>
</dbReference>
<keyword evidence="3" id="KW-0862">Zinc</keyword>
<proteinExistence type="predicted"/>
<dbReference type="CDD" id="cd16448">
    <property type="entry name" value="RING-H2"/>
    <property type="match status" value="1"/>
</dbReference>
<organism evidence="6 7">
    <name type="scientific">Carpediemonas membranifera</name>
    <dbReference type="NCBI Taxonomy" id="201153"/>
    <lineage>
        <taxon>Eukaryota</taxon>
        <taxon>Metamonada</taxon>
        <taxon>Carpediemonas-like organisms</taxon>
        <taxon>Carpediemonas</taxon>
    </lineage>
</organism>
<keyword evidence="7" id="KW-1185">Reference proteome</keyword>
<keyword evidence="2 4" id="KW-0863">Zinc-finger</keyword>
<sequence length="264" mass="30384">MTDTGRGIYDISAVETTTDSLSVSSEPVERKEANGFCTICQEEIRPHDADADDLYELPCSHTFHHTCLLRWLHFNAIKCPNCNAPIDLNQLGDSVWRVSNLAVMTMPSPESLSQGMRAHGWYNVQIQIIPPKRCRIDQVKYIFHPAFNVSKMVMKNAPFDLVVKLCSNNVLVLICIDYHNRASSMQTFVISHVLEKEMCTRLYFDPHFSGSDDTIANPEAYFERLLSQYHRPSSYYLEPPLEPSHRSRRRGFANRLIRKLFQID</sequence>
<dbReference type="SMART" id="SM00184">
    <property type="entry name" value="RING"/>
    <property type="match status" value="1"/>
</dbReference>
<evidence type="ECO:0000256" key="4">
    <source>
        <dbReference type="PROSITE-ProRule" id="PRU00175"/>
    </source>
</evidence>
<evidence type="ECO:0000259" key="5">
    <source>
        <dbReference type="PROSITE" id="PS50089"/>
    </source>
</evidence>
<reference evidence="6" key="1">
    <citation type="submission" date="2021-05" db="EMBL/GenBank/DDBJ databases">
        <title>A free-living protist that lacks canonical eukaryotic 1 DNA replication and segregation systems.</title>
        <authorList>
            <person name="Salas-Leiva D.E."/>
            <person name="Tromer E.C."/>
            <person name="Curtis B.A."/>
            <person name="Jerlstrom-Hultqvist J."/>
            <person name="Kolisko M."/>
            <person name="Yi Z."/>
            <person name="Salas-Leiva J.S."/>
            <person name="Gallot-Lavallee L."/>
            <person name="Kops G.J.P.L."/>
            <person name="Archibald J.M."/>
            <person name="Simpson A.G.B."/>
            <person name="Roger A.J."/>
        </authorList>
    </citation>
    <scope>NUCLEOTIDE SEQUENCE</scope>
    <source>
        <strain evidence="6">BICM</strain>
    </source>
</reference>
<dbReference type="EMBL" id="JAHDYR010000003">
    <property type="protein sequence ID" value="KAG9397143.1"/>
    <property type="molecule type" value="Genomic_DNA"/>
</dbReference>
<dbReference type="InterPro" id="IPR013083">
    <property type="entry name" value="Znf_RING/FYVE/PHD"/>
</dbReference>
<dbReference type="GO" id="GO:0008270">
    <property type="term" value="F:zinc ion binding"/>
    <property type="evidence" value="ECO:0007669"/>
    <property type="project" value="UniProtKB-KW"/>
</dbReference>
<accession>A0A8J6B7B2</accession>
<comment type="caution">
    <text evidence="6">The sequence shown here is derived from an EMBL/GenBank/DDBJ whole genome shotgun (WGS) entry which is preliminary data.</text>
</comment>
<evidence type="ECO:0000256" key="2">
    <source>
        <dbReference type="ARBA" id="ARBA00022771"/>
    </source>
</evidence>
<gene>
    <name evidence="6" type="ORF">J8273_1052</name>
</gene>
<dbReference type="GO" id="GO:0061630">
    <property type="term" value="F:ubiquitin protein ligase activity"/>
    <property type="evidence" value="ECO:0007669"/>
    <property type="project" value="TreeGrafter"/>
</dbReference>
<dbReference type="OrthoDB" id="9984778at2759"/>
<dbReference type="PROSITE" id="PS50089">
    <property type="entry name" value="ZF_RING_2"/>
    <property type="match status" value="1"/>
</dbReference>
<dbReference type="AlphaFoldDB" id="A0A8J6B7B2"/>
<evidence type="ECO:0000313" key="6">
    <source>
        <dbReference type="EMBL" id="KAG9397143.1"/>
    </source>
</evidence>
<evidence type="ECO:0000313" key="7">
    <source>
        <dbReference type="Proteomes" id="UP000717585"/>
    </source>
</evidence>
<keyword evidence="1" id="KW-0479">Metal-binding</keyword>
<evidence type="ECO:0000256" key="3">
    <source>
        <dbReference type="ARBA" id="ARBA00022833"/>
    </source>
</evidence>
<dbReference type="Gene3D" id="3.30.40.10">
    <property type="entry name" value="Zinc/RING finger domain, C3HC4 (zinc finger)"/>
    <property type="match status" value="1"/>
</dbReference>